<dbReference type="Pfam" id="PF00528">
    <property type="entry name" value="BPD_transp_1"/>
    <property type="match status" value="1"/>
</dbReference>
<evidence type="ECO:0000256" key="2">
    <source>
        <dbReference type="ARBA" id="ARBA00022448"/>
    </source>
</evidence>
<comment type="subcellular location">
    <subcellularLocation>
        <location evidence="1 7">Cell membrane</location>
        <topology evidence="1 7">Multi-pass membrane protein</topology>
    </subcellularLocation>
</comment>
<evidence type="ECO:0000313" key="9">
    <source>
        <dbReference type="EMBL" id="MFD0960484.1"/>
    </source>
</evidence>
<dbReference type="PANTHER" id="PTHR30193">
    <property type="entry name" value="ABC TRANSPORTER PERMEASE PROTEIN"/>
    <property type="match status" value="1"/>
</dbReference>
<comment type="similarity">
    <text evidence="7">Belongs to the binding-protein-dependent transport system permease family.</text>
</comment>
<evidence type="ECO:0000256" key="6">
    <source>
        <dbReference type="ARBA" id="ARBA00023136"/>
    </source>
</evidence>
<feature type="transmembrane region" description="Helical" evidence="7">
    <location>
        <begin position="171"/>
        <end position="196"/>
    </location>
</feature>
<dbReference type="CDD" id="cd06261">
    <property type="entry name" value="TM_PBP2"/>
    <property type="match status" value="1"/>
</dbReference>
<proteinExistence type="inferred from homology"/>
<feature type="transmembrane region" description="Helical" evidence="7">
    <location>
        <begin position="94"/>
        <end position="116"/>
    </location>
</feature>
<dbReference type="Gene3D" id="1.10.3720.10">
    <property type="entry name" value="MetI-like"/>
    <property type="match status" value="1"/>
</dbReference>
<dbReference type="PANTHER" id="PTHR30193:SF37">
    <property type="entry name" value="INNER MEMBRANE ABC TRANSPORTER PERMEASE PROTEIN YCJO"/>
    <property type="match status" value="1"/>
</dbReference>
<feature type="transmembrane region" description="Helical" evidence="7">
    <location>
        <begin position="277"/>
        <end position="301"/>
    </location>
</feature>
<evidence type="ECO:0000313" key="10">
    <source>
        <dbReference type="Proteomes" id="UP001596989"/>
    </source>
</evidence>
<dbReference type="InterPro" id="IPR035906">
    <property type="entry name" value="MetI-like_sf"/>
</dbReference>
<dbReference type="Proteomes" id="UP001596989">
    <property type="component" value="Unassembled WGS sequence"/>
</dbReference>
<accession>A0ABW3HSW4</accession>
<dbReference type="InterPro" id="IPR000515">
    <property type="entry name" value="MetI-like"/>
</dbReference>
<evidence type="ECO:0000256" key="1">
    <source>
        <dbReference type="ARBA" id="ARBA00004651"/>
    </source>
</evidence>
<evidence type="ECO:0000256" key="4">
    <source>
        <dbReference type="ARBA" id="ARBA00022692"/>
    </source>
</evidence>
<comment type="caution">
    <text evidence="9">The sequence shown here is derived from an EMBL/GenBank/DDBJ whole genome shotgun (WGS) entry which is preliminary data.</text>
</comment>
<feature type="transmembrane region" description="Helical" evidence="7">
    <location>
        <begin position="128"/>
        <end position="151"/>
    </location>
</feature>
<dbReference type="SUPFAM" id="SSF161098">
    <property type="entry name" value="MetI-like"/>
    <property type="match status" value="1"/>
</dbReference>
<evidence type="ECO:0000256" key="7">
    <source>
        <dbReference type="RuleBase" id="RU363032"/>
    </source>
</evidence>
<feature type="transmembrane region" description="Helical" evidence="7">
    <location>
        <begin position="31"/>
        <end position="51"/>
    </location>
</feature>
<evidence type="ECO:0000256" key="5">
    <source>
        <dbReference type="ARBA" id="ARBA00022989"/>
    </source>
</evidence>
<keyword evidence="2 7" id="KW-0813">Transport</keyword>
<sequence length="310" mass="35333">MDVSFCANHQFIGNGGKLLLKGSLSKWDVKPYLYILPMVVIFGTFSIYPMLRTVYLSFMDTNVDFTQMQFIGFENYDAINEDRNFWRIVGNTGIYGLSQVTLTITLGLLFAAIANSKLVKFRTLFRMSAFYPFVLPIAVAAMVWMYMYHPYRGAINLLLDQRIPWLDSFDYALLSLIIVSVWKSLGFSFLLILAGMQNISQDYYEAAALESSNRVKLYFRITLPMLMPTLFVVCLLSITSSFQSMDLVAIMTQGGPGNSSNVLMYYIYQEGIVNRRIGYGSAVSTMFLAVLIAFTIIYLRYGERSVSYER</sequence>
<reference evidence="10" key="1">
    <citation type="journal article" date="2019" name="Int. J. Syst. Evol. Microbiol.">
        <title>The Global Catalogue of Microorganisms (GCM) 10K type strain sequencing project: providing services to taxonomists for standard genome sequencing and annotation.</title>
        <authorList>
            <consortium name="The Broad Institute Genomics Platform"/>
            <consortium name="The Broad Institute Genome Sequencing Center for Infectious Disease"/>
            <person name="Wu L."/>
            <person name="Ma J."/>
        </authorList>
    </citation>
    <scope>NUCLEOTIDE SEQUENCE [LARGE SCALE GENOMIC DNA]</scope>
    <source>
        <strain evidence="10">CCUG 59129</strain>
    </source>
</reference>
<keyword evidence="5 7" id="KW-1133">Transmembrane helix</keyword>
<evidence type="ECO:0000259" key="8">
    <source>
        <dbReference type="PROSITE" id="PS50928"/>
    </source>
</evidence>
<protein>
    <submittedName>
        <fullName evidence="9">Carbohydrate ABC transporter permease</fullName>
    </submittedName>
</protein>
<dbReference type="PROSITE" id="PS50928">
    <property type="entry name" value="ABC_TM1"/>
    <property type="match status" value="1"/>
</dbReference>
<keyword evidence="10" id="KW-1185">Reference proteome</keyword>
<dbReference type="InterPro" id="IPR051393">
    <property type="entry name" value="ABC_transporter_permease"/>
</dbReference>
<feature type="transmembrane region" description="Helical" evidence="7">
    <location>
        <begin position="217"/>
        <end position="238"/>
    </location>
</feature>
<dbReference type="RefSeq" id="WP_377564991.1">
    <property type="nucleotide sequence ID" value="NZ_JBHTJZ010000021.1"/>
</dbReference>
<dbReference type="EMBL" id="JBHTJZ010000021">
    <property type="protein sequence ID" value="MFD0960484.1"/>
    <property type="molecule type" value="Genomic_DNA"/>
</dbReference>
<organism evidence="9 10">
    <name type="scientific">Paenibacillus chungangensis</name>
    <dbReference type="NCBI Taxonomy" id="696535"/>
    <lineage>
        <taxon>Bacteria</taxon>
        <taxon>Bacillati</taxon>
        <taxon>Bacillota</taxon>
        <taxon>Bacilli</taxon>
        <taxon>Bacillales</taxon>
        <taxon>Paenibacillaceae</taxon>
        <taxon>Paenibacillus</taxon>
    </lineage>
</organism>
<evidence type="ECO:0000256" key="3">
    <source>
        <dbReference type="ARBA" id="ARBA00022475"/>
    </source>
</evidence>
<keyword evidence="4 7" id="KW-0812">Transmembrane</keyword>
<feature type="domain" description="ABC transmembrane type-1" evidence="8">
    <location>
        <begin position="89"/>
        <end position="298"/>
    </location>
</feature>
<name>A0ABW3HSW4_9BACL</name>
<keyword evidence="6 7" id="KW-0472">Membrane</keyword>
<keyword evidence="3" id="KW-1003">Cell membrane</keyword>
<gene>
    <name evidence="9" type="ORF">ACFQ2I_13910</name>
</gene>